<dbReference type="VEuPathDB" id="FungiDB:DNF11_2013"/>
<evidence type="ECO:0000313" key="9">
    <source>
        <dbReference type="Proteomes" id="UP000269793"/>
    </source>
</evidence>
<feature type="region of interest" description="Disordered" evidence="6">
    <location>
        <begin position="168"/>
        <end position="236"/>
    </location>
</feature>
<feature type="region of interest" description="Disordered" evidence="6">
    <location>
        <begin position="511"/>
        <end position="540"/>
    </location>
</feature>
<dbReference type="GO" id="GO:0043565">
    <property type="term" value="F:sequence-specific DNA binding"/>
    <property type="evidence" value="ECO:0007669"/>
    <property type="project" value="InterPro"/>
</dbReference>
<dbReference type="AlphaFoldDB" id="A0A3G2S4D6"/>
<proteinExistence type="inferred from homology"/>
<evidence type="ECO:0000256" key="5">
    <source>
        <dbReference type="RuleBase" id="RU004020"/>
    </source>
</evidence>
<feature type="compositionally biased region" description="Low complexity" evidence="6">
    <location>
        <begin position="175"/>
        <end position="196"/>
    </location>
</feature>
<dbReference type="PANTHER" id="PTHR10015:SF427">
    <property type="entry name" value="HEAT SHOCK FACTOR PROTEIN"/>
    <property type="match status" value="1"/>
</dbReference>
<evidence type="ECO:0000256" key="1">
    <source>
        <dbReference type="ARBA" id="ARBA00004123"/>
    </source>
</evidence>
<keyword evidence="9" id="KW-1185">Reference proteome</keyword>
<comment type="similarity">
    <text evidence="2 5">Belongs to the HSF family.</text>
</comment>
<feature type="compositionally biased region" description="Low complexity" evidence="6">
    <location>
        <begin position="218"/>
        <end position="236"/>
    </location>
</feature>
<dbReference type="Proteomes" id="UP000269793">
    <property type="component" value="Chromosome III"/>
</dbReference>
<dbReference type="Pfam" id="PF00447">
    <property type="entry name" value="HSF_DNA-bind"/>
    <property type="match status" value="1"/>
</dbReference>
<name>A0A3G2S4D6_MALR7</name>
<comment type="subcellular location">
    <subcellularLocation>
        <location evidence="1">Nucleus</location>
    </subcellularLocation>
</comment>
<feature type="compositionally biased region" description="Polar residues" evidence="6">
    <location>
        <begin position="201"/>
        <end position="212"/>
    </location>
</feature>
<dbReference type="InterPro" id="IPR036388">
    <property type="entry name" value="WH-like_DNA-bd_sf"/>
</dbReference>
<dbReference type="EMBL" id="CP033150">
    <property type="protein sequence ID" value="AYO42963.1"/>
    <property type="molecule type" value="Genomic_DNA"/>
</dbReference>
<evidence type="ECO:0000259" key="7">
    <source>
        <dbReference type="SMART" id="SM00415"/>
    </source>
</evidence>
<dbReference type="SUPFAM" id="SSF46785">
    <property type="entry name" value="Winged helix' DNA-binding domain"/>
    <property type="match status" value="1"/>
</dbReference>
<dbReference type="InterPro" id="IPR036390">
    <property type="entry name" value="WH_DNA-bd_sf"/>
</dbReference>
<keyword evidence="4" id="KW-0539">Nucleus</keyword>
<dbReference type="PANTHER" id="PTHR10015">
    <property type="entry name" value="HEAT SHOCK TRANSCRIPTION FACTOR"/>
    <property type="match status" value="1"/>
</dbReference>
<dbReference type="Gene3D" id="1.10.10.10">
    <property type="entry name" value="Winged helix-like DNA-binding domain superfamily/Winged helix DNA-binding domain"/>
    <property type="match status" value="1"/>
</dbReference>
<dbReference type="GO" id="GO:0003700">
    <property type="term" value="F:DNA-binding transcription factor activity"/>
    <property type="evidence" value="ECO:0007669"/>
    <property type="project" value="InterPro"/>
</dbReference>
<dbReference type="GO" id="GO:0005634">
    <property type="term" value="C:nucleus"/>
    <property type="evidence" value="ECO:0007669"/>
    <property type="project" value="UniProtKB-SubCell"/>
</dbReference>
<feature type="region of interest" description="Disordered" evidence="6">
    <location>
        <begin position="1"/>
        <end position="39"/>
    </location>
</feature>
<protein>
    <submittedName>
        <fullName evidence="8">Heat shock factor protein 2</fullName>
    </submittedName>
</protein>
<sequence length="540" mass="59143">MNFAARRPMPIPNGHAPVMEKNSSQSPVDLPTPPDDVTLSENASIVRNDIMYGTRKNPLLYTPAYRAELPRYTPMSYPNTRSYGVGLSSAFQLSAERQNVSPAATEDASFDNDMSVDDVFAVSNKADHRRSRATHVQGLGIDDVSPGLVPLLENDDVVPSIDQSMARSMPDSLALSPSSRRSSSLVRTPSTSSRRVPYNVPSRSPGSLNGPLSQAYAMSMKPSSSSRSMRRPSWSPYSRPLMITRMGTSMPATSYAMYSTYDDDETDDEMTGVDDDGTDDETDMIPASKFRQNTRLFGQPTMHSSSSSLARSLPISHVPSFLPRSAPDDTSRSQVHMAAAALDRLSMTSTSYDDDKQRALRVPTVDETDQVAAIRDRLGGAANCSAFISKLWHLMINPDLYGKYIYWSEAGDAIIINSEPDVAAEFAAEILPKLFKHGNNASFVRQLNLYGFQRVSSSRLLDAAEMRAVAARTGTSGHYGTSAPFNTAMELYGVHSSFAHPRFRRGQEAWLVSMKPRSSKKPKKNSAGPTDETKSQSSLS</sequence>
<keyword evidence="8" id="KW-0346">Stress response</keyword>
<keyword evidence="3" id="KW-0238">DNA-binding</keyword>
<evidence type="ECO:0000256" key="3">
    <source>
        <dbReference type="ARBA" id="ARBA00023125"/>
    </source>
</evidence>
<dbReference type="STRING" id="425264.A0A3G2S4D6"/>
<evidence type="ECO:0000256" key="2">
    <source>
        <dbReference type="ARBA" id="ARBA00006403"/>
    </source>
</evidence>
<dbReference type="OrthoDB" id="60033at2759"/>
<reference evidence="8 9" key="1">
    <citation type="submission" date="2018-10" db="EMBL/GenBank/DDBJ databases">
        <title>Complete genome sequence of Malassezia restricta CBS 7877.</title>
        <authorList>
            <person name="Morand S.C."/>
            <person name="Bertignac M."/>
            <person name="Iltis A."/>
            <person name="Kolder I."/>
            <person name="Pirovano W."/>
            <person name="Jourdain R."/>
            <person name="Clavaud C."/>
        </authorList>
    </citation>
    <scope>NUCLEOTIDE SEQUENCE [LARGE SCALE GENOMIC DNA]</scope>
    <source>
        <strain evidence="8 9">CBS 7877</strain>
    </source>
</reference>
<feature type="domain" description="HSF-type DNA-binding" evidence="7">
    <location>
        <begin position="383"/>
        <end position="517"/>
    </location>
</feature>
<gene>
    <name evidence="8" type="primary">HSF2</name>
    <name evidence="8" type="ORF">DNF11_2013</name>
</gene>
<dbReference type="SMART" id="SM00415">
    <property type="entry name" value="HSF"/>
    <property type="match status" value="1"/>
</dbReference>
<dbReference type="PRINTS" id="PR00056">
    <property type="entry name" value="HSFDOMAIN"/>
</dbReference>
<evidence type="ECO:0000313" key="8">
    <source>
        <dbReference type="EMBL" id="AYO42963.1"/>
    </source>
</evidence>
<accession>A0A3G2S4D6</accession>
<evidence type="ECO:0000256" key="6">
    <source>
        <dbReference type="SAM" id="MobiDB-lite"/>
    </source>
</evidence>
<organism evidence="8 9">
    <name type="scientific">Malassezia restricta (strain ATCC 96810 / NBRC 103918 / CBS 7877)</name>
    <name type="common">Seborrheic dermatitis infection agent</name>
    <dbReference type="NCBI Taxonomy" id="425264"/>
    <lineage>
        <taxon>Eukaryota</taxon>
        <taxon>Fungi</taxon>
        <taxon>Dikarya</taxon>
        <taxon>Basidiomycota</taxon>
        <taxon>Ustilaginomycotina</taxon>
        <taxon>Malasseziomycetes</taxon>
        <taxon>Malasseziales</taxon>
        <taxon>Malasseziaceae</taxon>
        <taxon>Malassezia</taxon>
    </lineage>
</organism>
<evidence type="ECO:0000256" key="4">
    <source>
        <dbReference type="ARBA" id="ARBA00023242"/>
    </source>
</evidence>
<dbReference type="InterPro" id="IPR000232">
    <property type="entry name" value="HSF_DNA-bd"/>
</dbReference>